<dbReference type="Proteomes" id="UP000198584">
    <property type="component" value="Unassembled WGS sequence"/>
</dbReference>
<dbReference type="EMBL" id="FNQR01000012">
    <property type="protein sequence ID" value="SEB00141.1"/>
    <property type="molecule type" value="Genomic_DNA"/>
</dbReference>
<keyword evidence="3 10" id="KW-0479">Metal-binding</keyword>
<dbReference type="Pfam" id="PF03193">
    <property type="entry name" value="RsgA_GTPase"/>
    <property type="match status" value="1"/>
</dbReference>
<sequence>MEKITWETLGYESFFQTQTIGKETPVGRITKAGKGFYTIQTPEKAFSGQLSGKYRFEAEVQGDYPCVGDWVLFQPQVGEDKAVIHQRLERRTLLTRHAAGNTYQEQVMAANIDDVWIVSSMDQDFNLRRIERYLMQVYESGAVPIIVLTKADLASDPDRQTAEVEQIAPGVSVYPVDTLQGVGFDSLIEKFTPGMTIALIGSSGVGKSSLINRLVGKTVQKTQEVRAEDHKGKHTTTHREMFLVPGGPLILDTPGMRELQLWGEADGVHSTFYDIEAYSSQCKFRDCSHGSEPGCTVQQAIKDGRLTEERLKNYWKMQREIERLDLKAKYGTHKANRILHRPNSKK</sequence>
<keyword evidence="2 10" id="KW-0690">Ribosome biogenesis</keyword>
<dbReference type="NCBIfam" id="TIGR00157">
    <property type="entry name" value="ribosome small subunit-dependent GTPase A"/>
    <property type="match status" value="1"/>
</dbReference>
<accession>A0A1H4FSK5</accession>
<feature type="binding site" evidence="10">
    <location>
        <begin position="149"/>
        <end position="152"/>
    </location>
    <ligand>
        <name>GTP</name>
        <dbReference type="ChEBI" id="CHEBI:37565"/>
    </ligand>
</feature>
<dbReference type="PANTHER" id="PTHR32120:SF10">
    <property type="entry name" value="SMALL RIBOSOMAL SUBUNIT BIOGENESIS GTPASE RSGA"/>
    <property type="match status" value="1"/>
</dbReference>
<dbReference type="InterPro" id="IPR012340">
    <property type="entry name" value="NA-bd_OB-fold"/>
</dbReference>
<evidence type="ECO:0000256" key="1">
    <source>
        <dbReference type="ARBA" id="ARBA00022490"/>
    </source>
</evidence>
<dbReference type="InterPro" id="IPR030378">
    <property type="entry name" value="G_CP_dom"/>
</dbReference>
<comment type="subcellular location">
    <subcellularLocation>
        <location evidence="10">Cytoplasm</location>
    </subcellularLocation>
</comment>
<comment type="similarity">
    <text evidence="10">Belongs to the TRAFAC class YlqF/YawG GTPase family. RsgA subfamily.</text>
</comment>
<feature type="binding site" evidence="10">
    <location>
        <position position="289"/>
    </location>
    <ligand>
        <name>Zn(2+)</name>
        <dbReference type="ChEBI" id="CHEBI:29105"/>
    </ligand>
</feature>
<dbReference type="InterPro" id="IPR031944">
    <property type="entry name" value="RsgA_N"/>
</dbReference>
<keyword evidence="7 10" id="KW-0862">Zinc</keyword>
<dbReference type="GO" id="GO:0005525">
    <property type="term" value="F:GTP binding"/>
    <property type="evidence" value="ECO:0007669"/>
    <property type="project" value="UniProtKB-UniRule"/>
</dbReference>
<feature type="domain" description="CP-type G" evidence="12">
    <location>
        <begin position="101"/>
        <end position="259"/>
    </location>
</feature>
<evidence type="ECO:0000256" key="3">
    <source>
        <dbReference type="ARBA" id="ARBA00022723"/>
    </source>
</evidence>
<dbReference type="GO" id="GO:0042274">
    <property type="term" value="P:ribosomal small subunit biogenesis"/>
    <property type="evidence" value="ECO:0007669"/>
    <property type="project" value="UniProtKB-UniRule"/>
</dbReference>
<evidence type="ECO:0000256" key="8">
    <source>
        <dbReference type="ARBA" id="ARBA00022884"/>
    </source>
</evidence>
<feature type="domain" description="EngC GTPase" evidence="11">
    <location>
        <begin position="110"/>
        <end position="257"/>
    </location>
</feature>
<dbReference type="GO" id="GO:0005737">
    <property type="term" value="C:cytoplasm"/>
    <property type="evidence" value="ECO:0007669"/>
    <property type="project" value="UniProtKB-SubCell"/>
</dbReference>
<keyword evidence="8 10" id="KW-0694">RNA-binding</keyword>
<evidence type="ECO:0000313" key="14">
    <source>
        <dbReference type="Proteomes" id="UP000198584"/>
    </source>
</evidence>
<name>A0A1H4FSK5_9BACI</name>
<feature type="binding site" evidence="10">
    <location>
        <position position="295"/>
    </location>
    <ligand>
        <name>Zn(2+)</name>
        <dbReference type="ChEBI" id="CHEBI:29105"/>
    </ligand>
</feature>
<dbReference type="CDD" id="cd01854">
    <property type="entry name" value="YjeQ_EngC"/>
    <property type="match status" value="1"/>
</dbReference>
<dbReference type="InterPro" id="IPR004881">
    <property type="entry name" value="Ribosome_biogen_GTPase_RsgA"/>
</dbReference>
<comment type="function">
    <text evidence="10">One of several proteins that assist in the late maturation steps of the functional core of the 30S ribosomal subunit. Helps release RbfA from mature subunits. May play a role in the assembly of ribosomal proteins into the subunit. Circularly permuted GTPase that catalyzes slow GTP hydrolysis, GTPase activity is stimulated by the 30S ribosomal subunit.</text>
</comment>
<dbReference type="Pfam" id="PF16745">
    <property type="entry name" value="RsgA_N"/>
    <property type="match status" value="1"/>
</dbReference>
<dbReference type="PROSITE" id="PS51721">
    <property type="entry name" value="G_CP"/>
    <property type="match status" value="1"/>
</dbReference>
<feature type="binding site" evidence="10">
    <location>
        <begin position="201"/>
        <end position="209"/>
    </location>
    <ligand>
        <name>GTP</name>
        <dbReference type="ChEBI" id="CHEBI:37565"/>
    </ligand>
</feature>
<feature type="binding site" evidence="10">
    <location>
        <position position="282"/>
    </location>
    <ligand>
        <name>Zn(2+)</name>
        <dbReference type="ChEBI" id="CHEBI:29105"/>
    </ligand>
</feature>
<dbReference type="HAMAP" id="MF_01820">
    <property type="entry name" value="GTPase_RsgA"/>
    <property type="match status" value="1"/>
</dbReference>
<feature type="binding site" evidence="10">
    <location>
        <position position="287"/>
    </location>
    <ligand>
        <name>Zn(2+)</name>
        <dbReference type="ChEBI" id="CHEBI:29105"/>
    </ligand>
</feature>
<dbReference type="GO" id="GO:0046872">
    <property type="term" value="F:metal ion binding"/>
    <property type="evidence" value="ECO:0007669"/>
    <property type="project" value="UniProtKB-KW"/>
</dbReference>
<reference evidence="13 14" key="1">
    <citation type="submission" date="2016-10" db="EMBL/GenBank/DDBJ databases">
        <authorList>
            <person name="de Groot N.N."/>
        </authorList>
    </citation>
    <scope>NUCLEOTIDE SEQUENCE [LARGE SCALE GENOMIC DNA]</scope>
    <source>
        <strain evidence="13 14">CCM7597</strain>
    </source>
</reference>
<evidence type="ECO:0000313" key="13">
    <source>
        <dbReference type="EMBL" id="SEB00141.1"/>
    </source>
</evidence>
<protein>
    <recommendedName>
        <fullName evidence="10">Small ribosomal subunit biogenesis GTPase RsgA</fullName>
        <ecNumber evidence="10">3.6.1.-</ecNumber>
    </recommendedName>
</protein>
<dbReference type="SUPFAM" id="SSF50249">
    <property type="entry name" value="Nucleic acid-binding proteins"/>
    <property type="match status" value="1"/>
</dbReference>
<dbReference type="EC" id="3.6.1.-" evidence="10"/>
<keyword evidence="5 10" id="KW-0547">Nucleotide-binding</keyword>
<dbReference type="PROSITE" id="PS50936">
    <property type="entry name" value="ENGC_GTPASE"/>
    <property type="match status" value="1"/>
</dbReference>
<dbReference type="SUPFAM" id="SSF52540">
    <property type="entry name" value="P-loop containing nucleoside triphosphate hydrolases"/>
    <property type="match status" value="1"/>
</dbReference>
<evidence type="ECO:0000256" key="5">
    <source>
        <dbReference type="ARBA" id="ARBA00022741"/>
    </source>
</evidence>
<evidence type="ECO:0000259" key="11">
    <source>
        <dbReference type="PROSITE" id="PS50936"/>
    </source>
</evidence>
<dbReference type="InterPro" id="IPR027417">
    <property type="entry name" value="P-loop_NTPase"/>
</dbReference>
<comment type="subunit">
    <text evidence="10">Monomer. Associates with 30S ribosomal subunit, binds 16S rRNA.</text>
</comment>
<dbReference type="Gene3D" id="1.10.40.50">
    <property type="entry name" value="Probable gtpase engc, domain 3"/>
    <property type="match status" value="1"/>
</dbReference>
<evidence type="ECO:0000256" key="6">
    <source>
        <dbReference type="ARBA" id="ARBA00022801"/>
    </source>
</evidence>
<keyword evidence="6 10" id="KW-0378">Hydrolase</keyword>
<dbReference type="PANTHER" id="PTHR32120">
    <property type="entry name" value="SMALL RIBOSOMAL SUBUNIT BIOGENESIS GTPASE RSGA"/>
    <property type="match status" value="1"/>
</dbReference>
<evidence type="ECO:0000259" key="12">
    <source>
        <dbReference type="PROSITE" id="PS51721"/>
    </source>
</evidence>
<keyword evidence="1 10" id="KW-0963">Cytoplasm</keyword>
<organism evidence="13 14">
    <name type="scientific">Thalassobacillus cyri</name>
    <dbReference type="NCBI Taxonomy" id="571932"/>
    <lineage>
        <taxon>Bacteria</taxon>
        <taxon>Bacillati</taxon>
        <taxon>Bacillota</taxon>
        <taxon>Bacilli</taxon>
        <taxon>Bacillales</taxon>
        <taxon>Bacillaceae</taxon>
        <taxon>Thalassobacillus</taxon>
    </lineage>
</organism>
<dbReference type="AlphaFoldDB" id="A0A1H4FSK5"/>
<gene>
    <name evidence="10" type="primary">rsgA</name>
    <name evidence="13" type="ORF">SAMN05421743_11299</name>
</gene>
<evidence type="ECO:0000256" key="10">
    <source>
        <dbReference type="HAMAP-Rule" id="MF_01820"/>
    </source>
</evidence>
<evidence type="ECO:0000256" key="7">
    <source>
        <dbReference type="ARBA" id="ARBA00022833"/>
    </source>
</evidence>
<evidence type="ECO:0000256" key="2">
    <source>
        <dbReference type="ARBA" id="ARBA00022517"/>
    </source>
</evidence>
<dbReference type="RefSeq" id="WP_245728981.1">
    <property type="nucleotide sequence ID" value="NZ_FNQR01000012.1"/>
</dbReference>
<dbReference type="GO" id="GO:0003924">
    <property type="term" value="F:GTPase activity"/>
    <property type="evidence" value="ECO:0007669"/>
    <property type="project" value="UniProtKB-UniRule"/>
</dbReference>
<dbReference type="InterPro" id="IPR010914">
    <property type="entry name" value="RsgA_GTPase_dom"/>
</dbReference>
<keyword evidence="4 10" id="KW-0699">rRNA-binding</keyword>
<dbReference type="GO" id="GO:0019843">
    <property type="term" value="F:rRNA binding"/>
    <property type="evidence" value="ECO:0007669"/>
    <property type="project" value="UniProtKB-KW"/>
</dbReference>
<keyword evidence="9 10" id="KW-0342">GTP-binding</keyword>
<proteinExistence type="inferred from homology"/>
<keyword evidence="14" id="KW-1185">Reference proteome</keyword>
<evidence type="ECO:0000256" key="4">
    <source>
        <dbReference type="ARBA" id="ARBA00022730"/>
    </source>
</evidence>
<comment type="cofactor">
    <cofactor evidence="10">
        <name>Zn(2+)</name>
        <dbReference type="ChEBI" id="CHEBI:29105"/>
    </cofactor>
    <text evidence="10">Binds 1 zinc ion per subunit.</text>
</comment>
<dbReference type="Gene3D" id="2.40.50.140">
    <property type="entry name" value="Nucleic acid-binding proteins"/>
    <property type="match status" value="1"/>
</dbReference>
<dbReference type="STRING" id="571932.SAMN05421743_11299"/>
<evidence type="ECO:0000256" key="9">
    <source>
        <dbReference type="ARBA" id="ARBA00023134"/>
    </source>
</evidence>
<dbReference type="Gene3D" id="3.40.50.300">
    <property type="entry name" value="P-loop containing nucleotide triphosphate hydrolases"/>
    <property type="match status" value="1"/>
</dbReference>